<accession>A0A2U1ML05</accession>
<comment type="caution">
    <text evidence="2">The sequence shown here is derived from an EMBL/GenBank/DDBJ whole genome shotgun (WGS) entry which is preliminary data.</text>
</comment>
<evidence type="ECO:0000259" key="1">
    <source>
        <dbReference type="Pfam" id="PF13966"/>
    </source>
</evidence>
<sequence>MHWVAWDKVALPKDKGGLGLNKLHLTNSALLAKWGWRFKNEKESLWKKVIESIHVSNRNWDFIPAKKSSGGVWRAIVRSLANTVSGGVPIRRMFKGIIGDGSDIAFWIDPWASDIPLKDLAPNLFRLEKVKKCKVKERLDGWGRNGSVDWKWKRQLLEQEEWSQLSLLTNLLHSWSGMLTNSKDKWKWLGNGEGTFSVAEVRRFLLEEIDASSNFVLSWCRWVPIKCNIFVWRAAMGGIPTLMSLRSRHISVVDPMCQLCGFADESVDHIFTSCMVASILWQGISQWCKVSNIYAFSFGDLIELHNYMGLKGVAKEVFKGLIMIGCWAIWKARNEFRFSNKPVCASGILSEVKAIGFLWFSNRSRNKSISWEKWCKFDLCK</sequence>
<protein>
    <submittedName>
        <fullName evidence="2">RNA-directed DNA polymerase, eukaryota, Reverse transcriptase zinc-binding domain protein</fullName>
    </submittedName>
</protein>
<keyword evidence="2" id="KW-0695">RNA-directed DNA polymerase</keyword>
<dbReference type="InterPro" id="IPR026960">
    <property type="entry name" value="RVT-Znf"/>
</dbReference>
<dbReference type="GO" id="GO:0003964">
    <property type="term" value="F:RNA-directed DNA polymerase activity"/>
    <property type="evidence" value="ECO:0007669"/>
    <property type="project" value="UniProtKB-KW"/>
</dbReference>
<keyword evidence="2" id="KW-0548">Nucleotidyltransferase</keyword>
<gene>
    <name evidence="2" type="ORF">CTI12_AA351950</name>
</gene>
<dbReference type="OrthoDB" id="1107057at2759"/>
<feature type="domain" description="Reverse transcriptase zinc-binding" evidence="1">
    <location>
        <begin position="196"/>
        <end position="281"/>
    </location>
</feature>
<name>A0A2U1ML05_ARTAN</name>
<organism evidence="2 3">
    <name type="scientific">Artemisia annua</name>
    <name type="common">Sweet wormwood</name>
    <dbReference type="NCBI Taxonomy" id="35608"/>
    <lineage>
        <taxon>Eukaryota</taxon>
        <taxon>Viridiplantae</taxon>
        <taxon>Streptophyta</taxon>
        <taxon>Embryophyta</taxon>
        <taxon>Tracheophyta</taxon>
        <taxon>Spermatophyta</taxon>
        <taxon>Magnoliopsida</taxon>
        <taxon>eudicotyledons</taxon>
        <taxon>Gunneridae</taxon>
        <taxon>Pentapetalae</taxon>
        <taxon>asterids</taxon>
        <taxon>campanulids</taxon>
        <taxon>Asterales</taxon>
        <taxon>Asteraceae</taxon>
        <taxon>Asteroideae</taxon>
        <taxon>Anthemideae</taxon>
        <taxon>Artemisiinae</taxon>
        <taxon>Artemisia</taxon>
    </lineage>
</organism>
<dbReference type="AlphaFoldDB" id="A0A2U1ML05"/>
<dbReference type="PANTHER" id="PTHR33116:SF78">
    <property type="entry name" value="OS12G0587133 PROTEIN"/>
    <property type="match status" value="1"/>
</dbReference>
<dbReference type="PANTHER" id="PTHR33116">
    <property type="entry name" value="REVERSE TRANSCRIPTASE ZINC-BINDING DOMAIN-CONTAINING PROTEIN-RELATED-RELATED"/>
    <property type="match status" value="1"/>
</dbReference>
<reference evidence="2 3" key="1">
    <citation type="journal article" date="2018" name="Mol. Plant">
        <title>The genome of Artemisia annua provides insight into the evolution of Asteraceae family and artemisinin biosynthesis.</title>
        <authorList>
            <person name="Shen Q."/>
            <person name="Zhang L."/>
            <person name="Liao Z."/>
            <person name="Wang S."/>
            <person name="Yan T."/>
            <person name="Shi P."/>
            <person name="Liu M."/>
            <person name="Fu X."/>
            <person name="Pan Q."/>
            <person name="Wang Y."/>
            <person name="Lv Z."/>
            <person name="Lu X."/>
            <person name="Zhang F."/>
            <person name="Jiang W."/>
            <person name="Ma Y."/>
            <person name="Chen M."/>
            <person name="Hao X."/>
            <person name="Li L."/>
            <person name="Tang Y."/>
            <person name="Lv G."/>
            <person name="Zhou Y."/>
            <person name="Sun X."/>
            <person name="Brodelius P.E."/>
            <person name="Rose J.K.C."/>
            <person name="Tang K."/>
        </authorList>
    </citation>
    <scope>NUCLEOTIDE SEQUENCE [LARGE SCALE GENOMIC DNA]</scope>
    <source>
        <strain evidence="3">cv. Huhao1</strain>
        <tissue evidence="2">Leaf</tissue>
    </source>
</reference>
<evidence type="ECO:0000313" key="3">
    <source>
        <dbReference type="Proteomes" id="UP000245207"/>
    </source>
</evidence>
<proteinExistence type="predicted"/>
<dbReference type="Proteomes" id="UP000245207">
    <property type="component" value="Unassembled WGS sequence"/>
</dbReference>
<keyword evidence="3" id="KW-1185">Reference proteome</keyword>
<dbReference type="Pfam" id="PF13966">
    <property type="entry name" value="zf-RVT"/>
    <property type="match status" value="1"/>
</dbReference>
<evidence type="ECO:0000313" key="2">
    <source>
        <dbReference type="EMBL" id="PWA61929.1"/>
    </source>
</evidence>
<dbReference type="EMBL" id="PKPP01004989">
    <property type="protein sequence ID" value="PWA61929.1"/>
    <property type="molecule type" value="Genomic_DNA"/>
</dbReference>
<keyword evidence="2" id="KW-0808">Transferase</keyword>